<keyword evidence="3" id="KW-1185">Reference proteome</keyword>
<dbReference type="Proteomes" id="UP000644756">
    <property type="component" value="Unassembled WGS sequence"/>
</dbReference>
<accession>A0A917CIB7</accession>
<dbReference type="InterPro" id="IPR035903">
    <property type="entry name" value="HesB-like_dom_sf"/>
</dbReference>
<reference evidence="2" key="1">
    <citation type="journal article" date="2014" name="Int. J. Syst. Evol. Microbiol.">
        <title>Complete genome sequence of Corynebacterium casei LMG S-19264T (=DSM 44701T), isolated from a smear-ripened cheese.</title>
        <authorList>
            <consortium name="US DOE Joint Genome Institute (JGI-PGF)"/>
            <person name="Walter F."/>
            <person name="Albersmeier A."/>
            <person name="Kalinowski J."/>
            <person name="Ruckert C."/>
        </authorList>
    </citation>
    <scope>NUCLEOTIDE SEQUENCE</scope>
    <source>
        <strain evidence="2">CGMCC 1.12987</strain>
    </source>
</reference>
<gene>
    <name evidence="2" type="ORF">GCM10010916_03630</name>
</gene>
<proteinExistence type="predicted"/>
<dbReference type="InterPro" id="IPR000361">
    <property type="entry name" value="ATAP_core_dom"/>
</dbReference>
<dbReference type="AlphaFoldDB" id="A0A917CIB7"/>
<organism evidence="2 3">
    <name type="scientific">Paenibacillus abyssi</name>
    <dbReference type="NCBI Taxonomy" id="1340531"/>
    <lineage>
        <taxon>Bacteria</taxon>
        <taxon>Bacillati</taxon>
        <taxon>Bacillota</taxon>
        <taxon>Bacilli</taxon>
        <taxon>Bacillales</taxon>
        <taxon>Paenibacillaceae</taxon>
        <taxon>Paenibacillus</taxon>
    </lineage>
</organism>
<sequence>MNITFTDAAIAELSPYLNQEDSQLKLLYDTEGCGCVMSGVPALQLIKQSGPDDKLGQGTPFSFWYEPRHEIFFEPQLKVDYSADRGSFILKSDNQIYTNHLRFIKQAV</sequence>
<evidence type="ECO:0000259" key="1">
    <source>
        <dbReference type="Pfam" id="PF01521"/>
    </source>
</evidence>
<dbReference type="SUPFAM" id="SSF89360">
    <property type="entry name" value="HesB-like domain"/>
    <property type="match status" value="1"/>
</dbReference>
<dbReference type="Pfam" id="PF01521">
    <property type="entry name" value="Fe-S_biosyn"/>
    <property type="match status" value="1"/>
</dbReference>
<protein>
    <recommendedName>
        <fullName evidence="1">Core domain-containing protein</fullName>
    </recommendedName>
</protein>
<dbReference type="EMBL" id="BMGR01000001">
    <property type="protein sequence ID" value="GGF89573.1"/>
    <property type="molecule type" value="Genomic_DNA"/>
</dbReference>
<dbReference type="RefSeq" id="WP_188528439.1">
    <property type="nucleotide sequence ID" value="NZ_BMGR01000001.1"/>
</dbReference>
<feature type="domain" description="Core" evidence="1">
    <location>
        <begin position="1"/>
        <end position="104"/>
    </location>
</feature>
<evidence type="ECO:0000313" key="2">
    <source>
        <dbReference type="EMBL" id="GGF89573.1"/>
    </source>
</evidence>
<reference evidence="2" key="2">
    <citation type="submission" date="2020-09" db="EMBL/GenBank/DDBJ databases">
        <authorList>
            <person name="Sun Q."/>
            <person name="Zhou Y."/>
        </authorList>
    </citation>
    <scope>NUCLEOTIDE SEQUENCE</scope>
    <source>
        <strain evidence="2">CGMCC 1.12987</strain>
    </source>
</reference>
<dbReference type="Gene3D" id="2.60.300.12">
    <property type="entry name" value="HesB-like domain"/>
    <property type="match status" value="1"/>
</dbReference>
<comment type="caution">
    <text evidence="2">The sequence shown here is derived from an EMBL/GenBank/DDBJ whole genome shotgun (WGS) entry which is preliminary data.</text>
</comment>
<evidence type="ECO:0000313" key="3">
    <source>
        <dbReference type="Proteomes" id="UP000644756"/>
    </source>
</evidence>
<name>A0A917CIB7_9BACL</name>